<dbReference type="Proteomes" id="UP000195089">
    <property type="component" value="Unassembled WGS sequence"/>
</dbReference>
<organism evidence="3 4">
    <name type="scientific">Bacillus thuringiensis serovar pingluonsis</name>
    <dbReference type="NCBI Taxonomy" id="180881"/>
    <lineage>
        <taxon>Bacteria</taxon>
        <taxon>Bacillati</taxon>
        <taxon>Bacillota</taxon>
        <taxon>Bacilli</taxon>
        <taxon>Bacillales</taxon>
        <taxon>Bacillaceae</taxon>
        <taxon>Bacillus</taxon>
        <taxon>Bacillus cereus group</taxon>
    </lineage>
</organism>
<proteinExistence type="predicted"/>
<evidence type="ECO:0000313" key="4">
    <source>
        <dbReference type="Proteomes" id="UP000195089"/>
    </source>
</evidence>
<accession>A0A243B4W7</accession>
<evidence type="ECO:0000313" key="3">
    <source>
        <dbReference type="EMBL" id="OTY39550.1"/>
    </source>
</evidence>
<keyword evidence="2" id="KW-0472">Membrane</keyword>
<comment type="caution">
    <text evidence="3">The sequence shown here is derived from an EMBL/GenBank/DDBJ whole genome shotgun (WGS) entry which is preliminary data.</text>
</comment>
<keyword evidence="2" id="KW-0812">Transmembrane</keyword>
<keyword evidence="2" id="KW-1133">Transmembrane helix</keyword>
<evidence type="ECO:0000256" key="1">
    <source>
        <dbReference type="SAM" id="MobiDB-lite"/>
    </source>
</evidence>
<reference evidence="3 4" key="1">
    <citation type="submission" date="2016-10" db="EMBL/GenBank/DDBJ databases">
        <title>Comparative genomics of Bacillus thuringiensis reveals a path to pathogens against multiple invertebrate hosts.</title>
        <authorList>
            <person name="Zheng J."/>
            <person name="Gao Q."/>
            <person name="Liu H."/>
            <person name="Peng D."/>
            <person name="Ruan L."/>
            <person name="Sun M."/>
        </authorList>
    </citation>
    <scope>NUCLEOTIDE SEQUENCE [LARGE SCALE GENOMIC DNA]</scope>
    <source>
        <strain evidence="3">BGSC 4BX1</strain>
    </source>
</reference>
<evidence type="ECO:0000256" key="2">
    <source>
        <dbReference type="SAM" id="Phobius"/>
    </source>
</evidence>
<gene>
    <name evidence="3" type="ORF">BK742_21730</name>
</gene>
<name>A0A243B4W7_BACTU</name>
<sequence>MSKKEKKPSESTLAKQAIARKYNIAPIIVSCSDGYAAVDKEHIQIFKYNKDINDVSSISTYHFSDFNTVIIDRFAIKAIMNFKGLHKHFEFIPTEEIKEIENLLRTNTHLHIEKLERKWHNKILDFRSQNKFKMIFASLVYLFIVIATINGCVDKKIEQQKAAEQDKIEQQKIASVNKKKKAKEDEIKALKTDDGQPINVPLYTKYNVKYKSSEPTDIETLKDEAVMKRFEKMAEKYNISVPEYISKEHEIVAANVAKAKEEAEKQKEAKNSNNNQTSAESTDGSYSKKAIQSTLNRLNKNIDSWKAMNGGQLNKNDITVINDDLKFVLEHVQDLESDIGNNSQIEQFKRAINSHINAFEIGSANDVSKLIIQANAL</sequence>
<dbReference type="EMBL" id="NFDL01000086">
    <property type="protein sequence ID" value="OTY39550.1"/>
    <property type="molecule type" value="Genomic_DNA"/>
</dbReference>
<feature type="compositionally biased region" description="Polar residues" evidence="1">
    <location>
        <begin position="276"/>
        <end position="288"/>
    </location>
</feature>
<dbReference type="AlphaFoldDB" id="A0A243B4W7"/>
<feature type="transmembrane region" description="Helical" evidence="2">
    <location>
        <begin position="132"/>
        <end position="151"/>
    </location>
</feature>
<dbReference type="RefSeq" id="WP_088120151.1">
    <property type="nucleotide sequence ID" value="NZ_NFDL01000086.1"/>
</dbReference>
<feature type="region of interest" description="Disordered" evidence="1">
    <location>
        <begin position="262"/>
        <end position="288"/>
    </location>
</feature>
<protein>
    <submittedName>
        <fullName evidence="3">Uncharacterized protein</fullName>
    </submittedName>
</protein>